<dbReference type="PROSITE" id="PS51257">
    <property type="entry name" value="PROKAR_LIPOPROTEIN"/>
    <property type="match status" value="1"/>
</dbReference>
<dbReference type="PANTHER" id="PTHR31232">
    <property type="match status" value="1"/>
</dbReference>
<feature type="chain" id="PRO_5025086617" description="S-protein homolog" evidence="6">
    <location>
        <begin position="23"/>
        <end position="138"/>
    </location>
</feature>
<reference evidence="8" key="1">
    <citation type="journal article" date="2013" name="Nat. Genet.">
        <title>The Capsella rubella genome and the genomic consequences of rapid mating system evolution.</title>
        <authorList>
            <person name="Slotte T."/>
            <person name="Hazzouri K.M."/>
            <person name="Agren J.A."/>
            <person name="Koenig D."/>
            <person name="Maumus F."/>
            <person name="Guo Y.L."/>
            <person name="Steige K."/>
            <person name="Platts A.E."/>
            <person name="Escobar J.S."/>
            <person name="Newman L.K."/>
            <person name="Wang W."/>
            <person name="Mandakova T."/>
            <person name="Vello E."/>
            <person name="Smith L.M."/>
            <person name="Henz S.R."/>
            <person name="Steffen J."/>
            <person name="Takuno S."/>
            <person name="Brandvain Y."/>
            <person name="Coop G."/>
            <person name="Andolfatto P."/>
            <person name="Hu T.T."/>
            <person name="Blanchette M."/>
            <person name="Clark R.M."/>
            <person name="Quesneville H."/>
            <person name="Nordborg M."/>
            <person name="Gaut B.S."/>
            <person name="Lysak M.A."/>
            <person name="Jenkins J."/>
            <person name="Grimwood J."/>
            <person name="Chapman J."/>
            <person name="Prochnik S."/>
            <person name="Shu S."/>
            <person name="Rokhsar D."/>
            <person name="Schmutz J."/>
            <person name="Weigel D."/>
            <person name="Wright S.I."/>
        </authorList>
    </citation>
    <scope>NUCLEOTIDE SEQUENCE [LARGE SCALE GENOMIC DNA]</scope>
    <source>
        <strain evidence="8">cv. Monte Gargano</strain>
    </source>
</reference>
<organism evidence="7 8">
    <name type="scientific">Capsella rubella</name>
    <dbReference type="NCBI Taxonomy" id="81985"/>
    <lineage>
        <taxon>Eukaryota</taxon>
        <taxon>Viridiplantae</taxon>
        <taxon>Streptophyta</taxon>
        <taxon>Embryophyta</taxon>
        <taxon>Tracheophyta</taxon>
        <taxon>Spermatophyta</taxon>
        <taxon>Magnoliopsida</taxon>
        <taxon>eudicotyledons</taxon>
        <taxon>Gunneridae</taxon>
        <taxon>Pentapetalae</taxon>
        <taxon>rosids</taxon>
        <taxon>malvids</taxon>
        <taxon>Brassicales</taxon>
        <taxon>Brassicaceae</taxon>
        <taxon>Camelineae</taxon>
        <taxon>Capsella</taxon>
    </lineage>
</organism>
<evidence type="ECO:0000256" key="5">
    <source>
        <dbReference type="ARBA" id="ARBA00022729"/>
    </source>
</evidence>
<name>R0I980_9BRAS</name>
<dbReference type="InterPro" id="IPR010264">
    <property type="entry name" value="Self-incomp_S1"/>
</dbReference>
<keyword evidence="3 6" id="KW-0713">Self-incompatibility</keyword>
<feature type="signal peptide" evidence="6">
    <location>
        <begin position="1"/>
        <end position="22"/>
    </location>
</feature>
<dbReference type="GO" id="GO:0005576">
    <property type="term" value="C:extracellular region"/>
    <property type="evidence" value="ECO:0007669"/>
    <property type="project" value="UniProtKB-SubCell"/>
</dbReference>
<dbReference type="Proteomes" id="UP000029121">
    <property type="component" value="Unassembled WGS sequence"/>
</dbReference>
<evidence type="ECO:0000256" key="6">
    <source>
        <dbReference type="RuleBase" id="RU367044"/>
    </source>
</evidence>
<dbReference type="Pfam" id="PF05938">
    <property type="entry name" value="Self-incomp_S1"/>
    <property type="match status" value="1"/>
</dbReference>
<keyword evidence="8" id="KW-1185">Reference proteome</keyword>
<evidence type="ECO:0000256" key="3">
    <source>
        <dbReference type="ARBA" id="ARBA00022471"/>
    </source>
</evidence>
<comment type="similarity">
    <text evidence="2 6">Belongs to the plant self-incompatibility (S1) protein family.</text>
</comment>
<dbReference type="GO" id="GO:0060320">
    <property type="term" value="P:rejection of self pollen"/>
    <property type="evidence" value="ECO:0007669"/>
    <property type="project" value="UniProtKB-KW"/>
</dbReference>
<sequence length="138" mass="15964">MKYSISCFLFVIVLSCVGLGDSKIWRKNGVHIKNFLRGVLAFVCVLNKEDLGYQYLNPGETYDFSFYDGVLPSKAYCGFCKGGEHMQESFHQHFRAYKGGGFLSHRGGKQNFWDVREDGFYFTHGRDTPKLEYTWLPF</sequence>
<accession>R0I980</accession>
<dbReference type="PANTHER" id="PTHR31232:SF135">
    <property type="entry name" value="S-PROTEIN HOMOLOG 9"/>
    <property type="match status" value="1"/>
</dbReference>
<evidence type="ECO:0000256" key="4">
    <source>
        <dbReference type="ARBA" id="ARBA00022525"/>
    </source>
</evidence>
<dbReference type="EMBL" id="KB870806">
    <property type="protein sequence ID" value="EOA34660.1"/>
    <property type="molecule type" value="Genomic_DNA"/>
</dbReference>
<comment type="subcellular location">
    <subcellularLocation>
        <location evidence="1 6">Secreted</location>
    </subcellularLocation>
</comment>
<proteinExistence type="inferred from homology"/>
<keyword evidence="4 6" id="KW-0964">Secreted</keyword>
<evidence type="ECO:0000313" key="8">
    <source>
        <dbReference type="Proteomes" id="UP000029121"/>
    </source>
</evidence>
<evidence type="ECO:0000313" key="7">
    <source>
        <dbReference type="EMBL" id="EOA34660.1"/>
    </source>
</evidence>
<evidence type="ECO:0000256" key="2">
    <source>
        <dbReference type="ARBA" id="ARBA00005581"/>
    </source>
</evidence>
<keyword evidence="5 6" id="KW-0732">Signal</keyword>
<gene>
    <name evidence="7" type="ORF">CARUB_v10022223mg</name>
</gene>
<evidence type="ECO:0000256" key="1">
    <source>
        <dbReference type="ARBA" id="ARBA00004613"/>
    </source>
</evidence>
<protein>
    <recommendedName>
        <fullName evidence="6">S-protein homolog</fullName>
    </recommendedName>
</protein>
<dbReference type="AlphaFoldDB" id="R0I980"/>